<reference evidence="3" key="1">
    <citation type="submission" date="2021-04" db="EMBL/GenBank/DDBJ databases">
        <title>Pseudonocardia sp. nov., isolated from sandy soil of mangrove forest.</title>
        <authorList>
            <person name="Zan Z."/>
            <person name="Huang R."/>
            <person name="Liu W."/>
        </authorList>
    </citation>
    <scope>NUCLEOTIDE SEQUENCE</scope>
    <source>
        <strain evidence="3">S2-4</strain>
    </source>
</reference>
<keyword evidence="2" id="KW-1133">Transmembrane helix</keyword>
<evidence type="ECO:0000313" key="3">
    <source>
        <dbReference type="EMBL" id="MCO1655371.1"/>
    </source>
</evidence>
<name>A0ABT0ZXC2_9PSEU</name>
<evidence type="ECO:0000313" key="4">
    <source>
        <dbReference type="Proteomes" id="UP001165283"/>
    </source>
</evidence>
<evidence type="ECO:0000256" key="2">
    <source>
        <dbReference type="SAM" id="Phobius"/>
    </source>
</evidence>
<dbReference type="RefSeq" id="WP_252437138.1">
    <property type="nucleotide sequence ID" value="NZ_JAGSOV010000020.1"/>
</dbReference>
<dbReference type="Proteomes" id="UP001165283">
    <property type="component" value="Unassembled WGS sequence"/>
</dbReference>
<keyword evidence="2" id="KW-0472">Membrane</keyword>
<comment type="caution">
    <text evidence="3">The sequence shown here is derived from an EMBL/GenBank/DDBJ whole genome shotgun (WGS) entry which is preliminary data.</text>
</comment>
<proteinExistence type="predicted"/>
<feature type="transmembrane region" description="Helical" evidence="2">
    <location>
        <begin position="45"/>
        <end position="67"/>
    </location>
</feature>
<sequence>MSRSVEPEQRLAEALRARATGAGRAGPNGPAPRGGADPDTAAIRAALLAALAVGLLVGVLFALLSLLSPGTLPPLG</sequence>
<feature type="compositionally biased region" description="Low complexity" evidence="1">
    <location>
        <begin position="17"/>
        <end position="37"/>
    </location>
</feature>
<organism evidence="3 4">
    <name type="scientific">Pseudonocardia humida</name>
    <dbReference type="NCBI Taxonomy" id="2800819"/>
    <lineage>
        <taxon>Bacteria</taxon>
        <taxon>Bacillati</taxon>
        <taxon>Actinomycetota</taxon>
        <taxon>Actinomycetes</taxon>
        <taxon>Pseudonocardiales</taxon>
        <taxon>Pseudonocardiaceae</taxon>
        <taxon>Pseudonocardia</taxon>
    </lineage>
</organism>
<dbReference type="EMBL" id="JAGSOV010000020">
    <property type="protein sequence ID" value="MCO1655371.1"/>
    <property type="molecule type" value="Genomic_DNA"/>
</dbReference>
<evidence type="ECO:0000256" key="1">
    <source>
        <dbReference type="SAM" id="MobiDB-lite"/>
    </source>
</evidence>
<gene>
    <name evidence="3" type="ORF">KDL28_09920</name>
</gene>
<keyword evidence="2" id="KW-0812">Transmembrane</keyword>
<feature type="region of interest" description="Disordered" evidence="1">
    <location>
        <begin position="1"/>
        <end position="37"/>
    </location>
</feature>
<accession>A0ABT0ZXC2</accession>
<feature type="compositionally biased region" description="Basic and acidic residues" evidence="1">
    <location>
        <begin position="1"/>
        <end position="16"/>
    </location>
</feature>
<keyword evidence="4" id="KW-1185">Reference proteome</keyword>
<protein>
    <submittedName>
        <fullName evidence="3">Uncharacterized protein</fullName>
    </submittedName>
</protein>